<evidence type="ECO:0000313" key="4">
    <source>
        <dbReference type="Proteomes" id="UP000184932"/>
    </source>
</evidence>
<keyword evidence="4" id="KW-1185">Reference proteome</keyword>
<organism evidence="3 4">
    <name type="scientific">Vannielia litorea</name>
    <dbReference type="NCBI Taxonomy" id="1217970"/>
    <lineage>
        <taxon>Bacteria</taxon>
        <taxon>Pseudomonadati</taxon>
        <taxon>Pseudomonadota</taxon>
        <taxon>Alphaproteobacteria</taxon>
        <taxon>Rhodobacterales</taxon>
        <taxon>Paracoccaceae</taxon>
        <taxon>Vannielia</taxon>
    </lineage>
</organism>
<dbReference type="Pfam" id="PF10442">
    <property type="entry name" value="FIST_C"/>
    <property type="match status" value="1"/>
</dbReference>
<dbReference type="InterPro" id="IPR013702">
    <property type="entry name" value="FIST_domain_N"/>
</dbReference>
<sequence length="390" mass="41372">MKPATLAPESPALIELGPQVAEVFATDPDALAVIAEELGPGPFALVCLFVSPDCRFSEIAEAAAQRFGSAQVMACTTAGEIGRAGYVEGRVVAVAFPETAFSATALMIDKLGDRDAQAFGDTLVRERLSLAERAPDRPHSFAFLLIDGLSLKEDILTAALSPALGGVPLFGGSAGDGVDFARTRVALNGVVAQDAAVLALVRTTLPTKVFSIDHLLPTDDRMVVTEADPNARIVKSINAEPAAREYARIVGKDPEQLDTFTFAAHPVVVRIGADHHVRAIQRVTDNGELQFFSAIDEGMVLTVAEKQDMVTHLDAELSALADPVQPLAILGCDCLLRRIEAEQAQSVRALSDTLARHRVVGFSTYGEQIGPLHVNQTITGVAFYPPKEGG</sequence>
<dbReference type="PANTHER" id="PTHR40252:SF2">
    <property type="entry name" value="BLR0328 PROTEIN"/>
    <property type="match status" value="1"/>
</dbReference>
<feature type="domain" description="FIST C-domain" evidence="2">
    <location>
        <begin position="242"/>
        <end position="371"/>
    </location>
</feature>
<reference evidence="4" key="1">
    <citation type="submission" date="2016-11" db="EMBL/GenBank/DDBJ databases">
        <authorList>
            <person name="Varghese N."/>
            <person name="Submissions S."/>
        </authorList>
    </citation>
    <scope>NUCLEOTIDE SEQUENCE [LARGE SCALE GENOMIC DNA]</scope>
    <source>
        <strain evidence="4">DSM 29440</strain>
    </source>
</reference>
<dbReference type="PANTHER" id="PTHR40252">
    <property type="entry name" value="BLR0328 PROTEIN"/>
    <property type="match status" value="1"/>
</dbReference>
<accession>A0A1N6H3P6</accession>
<evidence type="ECO:0000313" key="3">
    <source>
        <dbReference type="EMBL" id="SIO14376.1"/>
    </source>
</evidence>
<evidence type="ECO:0000259" key="2">
    <source>
        <dbReference type="SMART" id="SM01204"/>
    </source>
</evidence>
<dbReference type="InterPro" id="IPR019494">
    <property type="entry name" value="FIST_C"/>
</dbReference>
<evidence type="ECO:0000259" key="1">
    <source>
        <dbReference type="SMART" id="SM00897"/>
    </source>
</evidence>
<feature type="domain" description="FIST" evidence="1">
    <location>
        <begin position="41"/>
        <end position="241"/>
    </location>
</feature>
<protein>
    <submittedName>
        <fullName evidence="3">Uncharacterized conserved protein, contains FIST_N domain</fullName>
    </submittedName>
</protein>
<dbReference type="Pfam" id="PF08495">
    <property type="entry name" value="FIST"/>
    <property type="match status" value="1"/>
</dbReference>
<dbReference type="AlphaFoldDB" id="A0A1N6H3P6"/>
<dbReference type="Proteomes" id="UP000184932">
    <property type="component" value="Unassembled WGS sequence"/>
</dbReference>
<dbReference type="SMART" id="SM01204">
    <property type="entry name" value="FIST_C"/>
    <property type="match status" value="1"/>
</dbReference>
<dbReference type="EMBL" id="FSRL01000001">
    <property type="protein sequence ID" value="SIO14376.1"/>
    <property type="molecule type" value="Genomic_DNA"/>
</dbReference>
<gene>
    <name evidence="3" type="ORF">SAMN05444002_3044</name>
</gene>
<dbReference type="SMART" id="SM00897">
    <property type="entry name" value="FIST"/>
    <property type="match status" value="1"/>
</dbReference>
<dbReference type="STRING" id="1217970.SAMN05444002_3044"/>
<dbReference type="RefSeq" id="WP_074256997.1">
    <property type="nucleotide sequence ID" value="NZ_FSRL01000001.1"/>
</dbReference>
<proteinExistence type="predicted"/>
<name>A0A1N6H3P6_9RHOB</name>